<organism evidence="1 2">
    <name type="scientific">Pelomonas parva</name>
    <dbReference type="NCBI Taxonomy" id="3299032"/>
    <lineage>
        <taxon>Bacteria</taxon>
        <taxon>Pseudomonadati</taxon>
        <taxon>Pseudomonadota</taxon>
        <taxon>Betaproteobacteria</taxon>
        <taxon>Burkholderiales</taxon>
        <taxon>Sphaerotilaceae</taxon>
        <taxon>Roseateles</taxon>
    </lineage>
</organism>
<proteinExistence type="predicted"/>
<dbReference type="EMBL" id="JBIGHV010000013">
    <property type="protein sequence ID" value="MFG6433563.1"/>
    <property type="molecule type" value="Genomic_DNA"/>
</dbReference>
<dbReference type="Pfam" id="PF20131">
    <property type="entry name" value="MC3"/>
    <property type="match status" value="1"/>
</dbReference>
<keyword evidence="2" id="KW-1185">Reference proteome</keyword>
<dbReference type="RefSeq" id="WP_394484401.1">
    <property type="nucleotide sequence ID" value="NZ_JBIGHV010000013.1"/>
</dbReference>
<reference evidence="1 2" key="1">
    <citation type="submission" date="2024-08" db="EMBL/GenBank/DDBJ databases">
        <authorList>
            <person name="Lu H."/>
        </authorList>
    </citation>
    <scope>NUCLEOTIDE SEQUENCE [LARGE SCALE GENOMIC DNA]</scope>
    <source>
        <strain evidence="1 2">LYH14W</strain>
    </source>
</reference>
<comment type="caution">
    <text evidence="1">The sequence shown here is derived from an EMBL/GenBank/DDBJ whole genome shotgun (WGS) entry which is preliminary data.</text>
</comment>
<dbReference type="InterPro" id="IPR045390">
    <property type="entry name" value="ABC-3C_MC3"/>
</dbReference>
<evidence type="ECO:0000313" key="2">
    <source>
        <dbReference type="Proteomes" id="UP001606210"/>
    </source>
</evidence>
<evidence type="ECO:0000313" key="1">
    <source>
        <dbReference type="EMBL" id="MFG6433563.1"/>
    </source>
</evidence>
<dbReference type="Proteomes" id="UP001606210">
    <property type="component" value="Unassembled WGS sequence"/>
</dbReference>
<accession>A0ABW7FAA7</accession>
<name>A0ABW7FAA7_9BURK</name>
<protein>
    <submittedName>
        <fullName evidence="1">Three component ABC system middle component</fullName>
    </submittedName>
</protein>
<sequence>MIAARDVFAETNPAFCGAVFAQFCSAYQGARPGLSPAAALVYLVVPLAVSEDLAPTFDGCNRETGFTLWMGRNPKVSVDLAKKVNSTLEITTAAIRFGCIAGIFKLTPDGGVESTRKALPAAVTNGVAGAALKRARLLGIWMADMGSPRAVLEALGVSV</sequence>
<gene>
    <name evidence="1" type="ORF">ACG00Y_26890</name>
</gene>